<protein>
    <submittedName>
        <fullName evidence="7">Putative zinc finger BED domain-containing protein 4-like</fullName>
    </submittedName>
</protein>
<dbReference type="Pfam" id="PF05699">
    <property type="entry name" value="Dimer_Tnp_hAT"/>
    <property type="match status" value="1"/>
</dbReference>
<keyword evidence="4" id="KW-0862">Zinc</keyword>
<comment type="caution">
    <text evidence="7">The sequence shown here is derived from an EMBL/GenBank/DDBJ whole genome shotgun (WGS) entry which is preliminary data.</text>
</comment>
<evidence type="ECO:0000313" key="7">
    <source>
        <dbReference type="EMBL" id="PIK51682.1"/>
    </source>
</evidence>
<gene>
    <name evidence="7" type="ORF">BSL78_11444</name>
</gene>
<dbReference type="AlphaFoldDB" id="A0A2G8KUM7"/>
<dbReference type="GO" id="GO:0005634">
    <property type="term" value="C:nucleus"/>
    <property type="evidence" value="ECO:0007669"/>
    <property type="project" value="UniProtKB-SubCell"/>
</dbReference>
<evidence type="ECO:0000313" key="8">
    <source>
        <dbReference type="Proteomes" id="UP000230750"/>
    </source>
</evidence>
<keyword evidence="5" id="KW-0539">Nucleus</keyword>
<accession>A0A2G8KUM7</accession>
<dbReference type="PANTHER" id="PTHR46481">
    <property type="entry name" value="ZINC FINGER BED DOMAIN-CONTAINING PROTEIN 4"/>
    <property type="match status" value="1"/>
</dbReference>
<comment type="subcellular location">
    <subcellularLocation>
        <location evidence="1">Nucleus</location>
    </subcellularLocation>
</comment>
<evidence type="ECO:0000256" key="1">
    <source>
        <dbReference type="ARBA" id="ARBA00004123"/>
    </source>
</evidence>
<dbReference type="STRING" id="307972.A0A2G8KUM7"/>
<dbReference type="Proteomes" id="UP000230750">
    <property type="component" value="Unassembled WGS sequence"/>
</dbReference>
<reference evidence="7 8" key="1">
    <citation type="journal article" date="2017" name="PLoS Biol.">
        <title>The sea cucumber genome provides insights into morphological evolution and visceral regeneration.</title>
        <authorList>
            <person name="Zhang X."/>
            <person name="Sun L."/>
            <person name="Yuan J."/>
            <person name="Sun Y."/>
            <person name="Gao Y."/>
            <person name="Zhang L."/>
            <person name="Li S."/>
            <person name="Dai H."/>
            <person name="Hamel J.F."/>
            <person name="Liu C."/>
            <person name="Yu Y."/>
            <person name="Liu S."/>
            <person name="Lin W."/>
            <person name="Guo K."/>
            <person name="Jin S."/>
            <person name="Xu P."/>
            <person name="Storey K.B."/>
            <person name="Huan P."/>
            <person name="Zhang T."/>
            <person name="Zhou Y."/>
            <person name="Zhang J."/>
            <person name="Lin C."/>
            <person name="Li X."/>
            <person name="Xing L."/>
            <person name="Huo D."/>
            <person name="Sun M."/>
            <person name="Wang L."/>
            <person name="Mercier A."/>
            <person name="Li F."/>
            <person name="Yang H."/>
            <person name="Xiang J."/>
        </authorList>
    </citation>
    <scope>NUCLEOTIDE SEQUENCE [LARGE SCALE GENOMIC DNA]</scope>
    <source>
        <strain evidence="7">Shaxun</strain>
        <tissue evidence="7">Muscle</tissue>
    </source>
</reference>
<keyword evidence="2" id="KW-0479">Metal-binding</keyword>
<dbReference type="OrthoDB" id="1607513at2759"/>
<dbReference type="PANTHER" id="PTHR46481:SF10">
    <property type="entry name" value="ZINC FINGER BED DOMAIN-CONTAINING PROTEIN 39"/>
    <property type="match status" value="1"/>
</dbReference>
<evidence type="ECO:0000256" key="3">
    <source>
        <dbReference type="ARBA" id="ARBA00022771"/>
    </source>
</evidence>
<evidence type="ECO:0000256" key="2">
    <source>
        <dbReference type="ARBA" id="ARBA00022723"/>
    </source>
</evidence>
<evidence type="ECO:0000256" key="4">
    <source>
        <dbReference type="ARBA" id="ARBA00022833"/>
    </source>
</evidence>
<dbReference type="InterPro" id="IPR008906">
    <property type="entry name" value="HATC_C_dom"/>
</dbReference>
<dbReference type="InterPro" id="IPR012337">
    <property type="entry name" value="RNaseH-like_sf"/>
</dbReference>
<dbReference type="InterPro" id="IPR052035">
    <property type="entry name" value="ZnF_BED_domain_contain"/>
</dbReference>
<dbReference type="EMBL" id="MRZV01000361">
    <property type="protein sequence ID" value="PIK51682.1"/>
    <property type="molecule type" value="Genomic_DNA"/>
</dbReference>
<name>A0A2G8KUM7_STIJA</name>
<keyword evidence="8" id="KW-1185">Reference proteome</keyword>
<sequence length="190" mass="21584">MLASLNRRFTTVEENKLLVLACFLDPRFKTVFFSDEATHQRATDWLEDEVAIDSPAVVSAAQQQEGDAAQSEGLFCEEYAQFVMEKGARSACGVDSGVDFKLEMNMYISEPLPGRGCNPLDWWKLNYHRFPRLGKLALKYLCAPPSTVPSERLFSEAGGLYDEKRNRLRPEKAEMVLMCRGNLPLLDFKY</sequence>
<keyword evidence="3" id="KW-0863">Zinc-finger</keyword>
<organism evidence="7 8">
    <name type="scientific">Stichopus japonicus</name>
    <name type="common">Sea cucumber</name>
    <dbReference type="NCBI Taxonomy" id="307972"/>
    <lineage>
        <taxon>Eukaryota</taxon>
        <taxon>Metazoa</taxon>
        <taxon>Echinodermata</taxon>
        <taxon>Eleutherozoa</taxon>
        <taxon>Echinozoa</taxon>
        <taxon>Holothuroidea</taxon>
        <taxon>Aspidochirotacea</taxon>
        <taxon>Aspidochirotida</taxon>
        <taxon>Stichopodidae</taxon>
        <taxon>Apostichopus</taxon>
    </lineage>
</organism>
<feature type="domain" description="HAT C-terminal dimerisation" evidence="6">
    <location>
        <begin position="103"/>
        <end position="182"/>
    </location>
</feature>
<dbReference type="SUPFAM" id="SSF53098">
    <property type="entry name" value="Ribonuclease H-like"/>
    <property type="match status" value="1"/>
</dbReference>
<evidence type="ECO:0000259" key="6">
    <source>
        <dbReference type="Pfam" id="PF05699"/>
    </source>
</evidence>
<evidence type="ECO:0000256" key="5">
    <source>
        <dbReference type="ARBA" id="ARBA00023242"/>
    </source>
</evidence>
<proteinExistence type="predicted"/>
<dbReference type="GO" id="GO:0008270">
    <property type="term" value="F:zinc ion binding"/>
    <property type="evidence" value="ECO:0007669"/>
    <property type="project" value="UniProtKB-KW"/>
</dbReference>
<dbReference type="GO" id="GO:0046983">
    <property type="term" value="F:protein dimerization activity"/>
    <property type="evidence" value="ECO:0007669"/>
    <property type="project" value="InterPro"/>
</dbReference>